<dbReference type="InterPro" id="IPR036526">
    <property type="entry name" value="C-N_Hydrolase_sf"/>
</dbReference>
<dbReference type="SUPFAM" id="SSF56317">
    <property type="entry name" value="Carbon-nitrogen hydrolase"/>
    <property type="match status" value="1"/>
</dbReference>
<evidence type="ECO:0000256" key="5">
    <source>
        <dbReference type="PIRSR" id="PIRSR639383-2"/>
    </source>
</evidence>
<feature type="site" description="Important for induction of apoptosis" evidence="6">
    <location>
        <position position="392"/>
    </location>
</feature>
<dbReference type="PANTHER" id="PTHR23088:SF27">
    <property type="entry name" value="DEAMINATED GLUTATHIONE AMIDASE"/>
    <property type="match status" value="1"/>
</dbReference>
<dbReference type="Pfam" id="PF01230">
    <property type="entry name" value="HIT"/>
    <property type="match status" value="1"/>
</dbReference>
<reference evidence="10" key="1">
    <citation type="submission" date="2023-06" db="EMBL/GenBank/DDBJ databases">
        <title>Genomic analysis of the entomopathogenic nematode Steinernema hermaphroditum.</title>
        <authorList>
            <person name="Schwarz E.M."/>
            <person name="Heppert J.K."/>
            <person name="Baniya A."/>
            <person name="Schwartz H.T."/>
            <person name="Tan C.-H."/>
            <person name="Antoshechkin I."/>
            <person name="Sternberg P.W."/>
            <person name="Goodrich-Blair H."/>
            <person name="Dillman A.R."/>
        </authorList>
    </citation>
    <scope>NUCLEOTIDE SEQUENCE</scope>
    <source>
        <strain evidence="10">PS9179</strain>
        <tissue evidence="10">Whole animal</tissue>
    </source>
</reference>
<keyword evidence="3" id="KW-0378">Hydrolase</keyword>
<dbReference type="PANTHER" id="PTHR23088">
    <property type="entry name" value="NITRILASE-RELATED"/>
    <property type="match status" value="1"/>
</dbReference>
<dbReference type="Proteomes" id="UP001175271">
    <property type="component" value="Unassembled WGS sequence"/>
</dbReference>
<dbReference type="InterPro" id="IPR036265">
    <property type="entry name" value="HIT-like_sf"/>
</dbReference>
<feature type="binding site" evidence="5">
    <location>
        <position position="362"/>
    </location>
    <ligand>
        <name>substrate</name>
    </ligand>
</feature>
<evidence type="ECO:0000259" key="8">
    <source>
        <dbReference type="PROSITE" id="PS50263"/>
    </source>
</evidence>
<dbReference type="InterPro" id="IPR039383">
    <property type="entry name" value="FHIT"/>
</dbReference>
<feature type="binding site" evidence="5">
    <location>
        <position position="377"/>
    </location>
    <ligand>
        <name>substrate</name>
    </ligand>
</feature>
<dbReference type="GO" id="GO:0016811">
    <property type="term" value="F:hydrolase activity, acting on carbon-nitrogen (but not peptide) bonds, in linear amides"/>
    <property type="evidence" value="ECO:0007669"/>
    <property type="project" value="InterPro"/>
</dbReference>
<evidence type="ECO:0000256" key="7">
    <source>
        <dbReference type="PROSITE-ProRule" id="PRU00464"/>
    </source>
</evidence>
<dbReference type="CDD" id="cd07572">
    <property type="entry name" value="nit"/>
    <property type="match status" value="1"/>
</dbReference>
<evidence type="ECO:0000256" key="6">
    <source>
        <dbReference type="PIRSR" id="PIRSR639383-3"/>
    </source>
</evidence>
<name>A0AA39LIL3_9BILA</name>
<accession>A0AA39LIL3</accession>
<keyword evidence="2" id="KW-0547">Nucleotide-binding</keyword>
<dbReference type="GO" id="GO:0006139">
    <property type="term" value="P:nucleobase-containing compound metabolic process"/>
    <property type="evidence" value="ECO:0007669"/>
    <property type="project" value="TreeGrafter"/>
</dbReference>
<dbReference type="GO" id="GO:0000166">
    <property type="term" value="F:nucleotide binding"/>
    <property type="evidence" value="ECO:0007669"/>
    <property type="project" value="UniProtKB-KW"/>
</dbReference>
<protein>
    <recommendedName>
        <fullName evidence="1">bis(5'-adenosyl)-triphosphatase</fullName>
        <ecNumber evidence="1">3.6.1.29</ecNumber>
    </recommendedName>
</protein>
<evidence type="ECO:0000256" key="1">
    <source>
        <dbReference type="ARBA" id="ARBA00012377"/>
    </source>
</evidence>
<sequence>MVQREMIAVCQMTATHDIDENYQTMKDMIKRAAERNCKMVFFPECCDFIGRAREESIDLAMREEARFVQQLRADAAEHRIWISVGTFHEKTSKTLIIDGNGALLTKYGTLQLFDLEVPGVVRPIESDFLSTGQSLLNLVETPVGRLGFDICYDVRYPELSLWHRSQGAQVLCYPAAFTANTGFAHWETLLRARAIETQCYVVAPAQMGKYNDNRSSYGHSMVVDPWGAVIAQCSDNIDMCFAEINLEFLEKIRVMQPVFEHRSKDIYSLQTNYVPPADESDRKFAEHGINKEVIFYRSEVSYGSVNQKPFMEGHVLVAPIREVKHLTDLTDQETSDLFNVAKRIQAMLQKTYNTELFTVALQDGSLAEQSVKRVRIHIVPRREGDFNGSDIYQELAKHDKTDRQPRDHDEMKKEAELYVKNM</sequence>
<dbReference type="AlphaFoldDB" id="A0AA39LIL3"/>
<evidence type="ECO:0000256" key="3">
    <source>
        <dbReference type="ARBA" id="ARBA00022801"/>
    </source>
</evidence>
<comment type="caution">
    <text evidence="10">The sequence shown here is derived from an EMBL/GenBank/DDBJ whole genome shotgun (WGS) entry which is preliminary data.</text>
</comment>
<dbReference type="SUPFAM" id="SSF54197">
    <property type="entry name" value="HIT-like"/>
    <property type="match status" value="1"/>
</dbReference>
<comment type="caution">
    <text evidence="7">Lacks conserved residue(s) required for the propagation of feature annotation.</text>
</comment>
<dbReference type="FunFam" id="3.30.428.10:FF:000011">
    <property type="entry name" value="Fragile histidine triad"/>
    <property type="match status" value="1"/>
</dbReference>
<dbReference type="InterPro" id="IPR045254">
    <property type="entry name" value="Nit1/2_C-N_Hydrolase"/>
</dbReference>
<dbReference type="PROSITE" id="PS50263">
    <property type="entry name" value="CN_HYDROLASE"/>
    <property type="match status" value="1"/>
</dbReference>
<evidence type="ECO:0000313" key="10">
    <source>
        <dbReference type="EMBL" id="KAK0398657.1"/>
    </source>
</evidence>
<dbReference type="EC" id="3.6.1.29" evidence="1"/>
<evidence type="ECO:0000256" key="2">
    <source>
        <dbReference type="ARBA" id="ARBA00022741"/>
    </source>
</evidence>
<dbReference type="Gene3D" id="3.30.428.10">
    <property type="entry name" value="HIT-like"/>
    <property type="match status" value="1"/>
</dbReference>
<evidence type="ECO:0000259" key="9">
    <source>
        <dbReference type="PROSITE" id="PS51084"/>
    </source>
</evidence>
<gene>
    <name evidence="10" type="ORF">QR680_002695</name>
</gene>
<dbReference type="InterPro" id="IPR003010">
    <property type="entry name" value="C-N_Hydrolase"/>
</dbReference>
<proteinExistence type="predicted"/>
<dbReference type="GO" id="GO:0047710">
    <property type="term" value="F:bis(5'-adenosyl)-triphosphatase activity"/>
    <property type="evidence" value="ECO:0007669"/>
    <property type="project" value="UniProtKB-EC"/>
</dbReference>
<dbReference type="Gene3D" id="3.60.110.10">
    <property type="entry name" value="Carbon-nitrogen hydrolase"/>
    <property type="match status" value="1"/>
</dbReference>
<evidence type="ECO:0000256" key="4">
    <source>
        <dbReference type="ARBA" id="ARBA00047780"/>
    </source>
</evidence>
<dbReference type="EMBL" id="JAUCMV010000005">
    <property type="protein sequence ID" value="KAK0398657.1"/>
    <property type="molecule type" value="Genomic_DNA"/>
</dbReference>
<feature type="binding site" evidence="5">
    <location>
        <position position="287"/>
    </location>
    <ligand>
        <name>substrate</name>
    </ligand>
</feature>
<keyword evidence="11" id="KW-1185">Reference proteome</keyword>
<dbReference type="CDD" id="cd01275">
    <property type="entry name" value="FHIT"/>
    <property type="match status" value="1"/>
</dbReference>
<dbReference type="Pfam" id="PF00795">
    <property type="entry name" value="CN_hydrolase"/>
    <property type="match status" value="1"/>
</dbReference>
<feature type="domain" description="HIT" evidence="9">
    <location>
        <begin position="280"/>
        <end position="388"/>
    </location>
</feature>
<feature type="domain" description="CN hydrolase" evidence="8">
    <location>
        <begin position="1"/>
        <end position="246"/>
    </location>
</feature>
<dbReference type="InterPro" id="IPR011146">
    <property type="entry name" value="HIT-like"/>
</dbReference>
<evidence type="ECO:0000313" key="11">
    <source>
        <dbReference type="Proteomes" id="UP001175271"/>
    </source>
</evidence>
<organism evidence="10 11">
    <name type="scientific">Steinernema hermaphroditum</name>
    <dbReference type="NCBI Taxonomy" id="289476"/>
    <lineage>
        <taxon>Eukaryota</taxon>
        <taxon>Metazoa</taxon>
        <taxon>Ecdysozoa</taxon>
        <taxon>Nematoda</taxon>
        <taxon>Chromadorea</taxon>
        <taxon>Rhabditida</taxon>
        <taxon>Tylenchina</taxon>
        <taxon>Panagrolaimomorpha</taxon>
        <taxon>Strongyloidoidea</taxon>
        <taxon>Steinernematidae</taxon>
        <taxon>Steinernema</taxon>
    </lineage>
</organism>
<comment type="catalytic activity">
    <reaction evidence="4">
        <text>P(1),P(3)-bis(5'-adenosyl) triphosphate + H2O = AMP + ADP + 2 H(+)</text>
        <dbReference type="Rhea" id="RHEA:13893"/>
        <dbReference type="ChEBI" id="CHEBI:15377"/>
        <dbReference type="ChEBI" id="CHEBI:15378"/>
        <dbReference type="ChEBI" id="CHEBI:58529"/>
        <dbReference type="ChEBI" id="CHEBI:456215"/>
        <dbReference type="ChEBI" id="CHEBI:456216"/>
        <dbReference type="EC" id="3.6.1.29"/>
    </reaction>
</comment>
<dbReference type="PROSITE" id="PS51084">
    <property type="entry name" value="HIT_2"/>
    <property type="match status" value="1"/>
</dbReference>
<feature type="binding site" evidence="5">
    <location>
        <position position="306"/>
    </location>
    <ligand>
        <name>substrate</name>
    </ligand>
</feature>